<dbReference type="PROSITE" id="PS51212">
    <property type="entry name" value="WSC"/>
    <property type="match status" value="4"/>
</dbReference>
<gene>
    <name evidence="8" type="ORF">OXX778_LOCUS14177</name>
</gene>
<keyword evidence="6" id="KW-0325">Glycoprotein</keyword>
<dbReference type="SMART" id="SM00321">
    <property type="entry name" value="WSC"/>
    <property type="match status" value="3"/>
</dbReference>
<name>A0A814DAC6_9BILA</name>
<evidence type="ECO:0000259" key="7">
    <source>
        <dbReference type="PROSITE" id="PS51212"/>
    </source>
</evidence>
<dbReference type="InterPro" id="IPR002889">
    <property type="entry name" value="WSC_carb-bd"/>
</dbReference>
<evidence type="ECO:0000256" key="5">
    <source>
        <dbReference type="ARBA" id="ARBA00023136"/>
    </source>
</evidence>
<feature type="non-terminal residue" evidence="8">
    <location>
        <position position="1"/>
    </location>
</feature>
<evidence type="ECO:0000256" key="6">
    <source>
        <dbReference type="ARBA" id="ARBA00023180"/>
    </source>
</evidence>
<dbReference type="Pfam" id="PF01822">
    <property type="entry name" value="WSC"/>
    <property type="match status" value="4"/>
</dbReference>
<dbReference type="EMBL" id="CAJNOC010002866">
    <property type="protein sequence ID" value="CAF0955596.1"/>
    <property type="molecule type" value="Genomic_DNA"/>
</dbReference>
<evidence type="ECO:0000256" key="4">
    <source>
        <dbReference type="ARBA" id="ARBA00022989"/>
    </source>
</evidence>
<keyword evidence="3" id="KW-0732">Signal</keyword>
<evidence type="ECO:0000256" key="3">
    <source>
        <dbReference type="ARBA" id="ARBA00022729"/>
    </source>
</evidence>
<accession>A0A814DAC6</accession>
<keyword evidence="4" id="KW-1133">Transmembrane helix</keyword>
<feature type="domain" description="WSC" evidence="7">
    <location>
        <begin position="249"/>
        <end position="334"/>
    </location>
</feature>
<reference evidence="8" key="1">
    <citation type="submission" date="2021-02" db="EMBL/GenBank/DDBJ databases">
        <authorList>
            <person name="Nowell W R."/>
        </authorList>
    </citation>
    <scope>NUCLEOTIDE SEQUENCE</scope>
    <source>
        <strain evidence="8">Ploen Becks lab</strain>
    </source>
</reference>
<protein>
    <recommendedName>
        <fullName evidence="7">WSC domain-containing protein</fullName>
    </recommendedName>
</protein>
<evidence type="ECO:0000313" key="9">
    <source>
        <dbReference type="Proteomes" id="UP000663879"/>
    </source>
</evidence>
<keyword evidence="9" id="KW-1185">Reference proteome</keyword>
<dbReference type="Proteomes" id="UP000663879">
    <property type="component" value="Unassembled WGS sequence"/>
</dbReference>
<dbReference type="GO" id="GO:0005886">
    <property type="term" value="C:plasma membrane"/>
    <property type="evidence" value="ECO:0007669"/>
    <property type="project" value="TreeGrafter"/>
</dbReference>
<proteinExistence type="predicted"/>
<keyword evidence="5" id="KW-0472">Membrane</keyword>
<keyword evidence="2" id="KW-0812">Transmembrane</keyword>
<comment type="subcellular location">
    <subcellularLocation>
        <location evidence="1">Membrane</location>
        <topology evidence="1">Single-pass membrane protein</topology>
    </subcellularLocation>
</comment>
<evidence type="ECO:0000256" key="2">
    <source>
        <dbReference type="ARBA" id="ARBA00022692"/>
    </source>
</evidence>
<dbReference type="PANTHER" id="PTHR24269:SF16">
    <property type="entry name" value="PROTEIN SLG1"/>
    <property type="match status" value="1"/>
</dbReference>
<comment type="caution">
    <text evidence="8">The sequence shown here is derived from an EMBL/GenBank/DDBJ whole genome shotgun (WGS) entry which is preliminary data.</text>
</comment>
<sequence length="976" mass="110841">GYCFCGNQILPSLSYRIPNSYCDLNCIEDCYSFFMKVTQINSRSLEMKCPKRVLVNQAVVCELILFTNIESYAIIIDFGIENNTIILNGTNEFNEKISFDYPEKGTYSINASLTNHQMNIQCVINVYEANSSHSNISKQKDLYIHEIATLSGCFYDKEYFKETNSELYSINSLNMTPEFCISYCQKNNFSYAILKSSHWCFCSNKYGMNGLTPSSCNCLCSGSSDEYCGCINNYLAYKLNNKRFDFTVIGSYLGCFTANIFPTGKHIPYNTNGICLNFCSRSNYMITYGSEYCYCFDTINQFNRTNENMCNLPCTGNSTQICGGFEHGSLFKISNVSLTANLPYYIKAEEQFNFELILQSNYNSSYEYLVDFGDGDIRDLSNVTGTLSLEKNYNLTGLYEIRVTFLENNYLVLNPLIFVDEPNYNYSFEQSNLSIYENIVNSIKIEINENAEYYGCFLKASVGFSIQAPVIDNFKCSTYCSKRSRIYSYAHTAGLCFCANDYNTIVPESLSKCLCACANTLSRFCSCYEGARMYKDSNNLAQITIGQYLGCFINTNSINVSNEISINFGFLSNDLCIQYCSLRNYLYASTTRGDECICSNDIVKLGILNETYCQHKCKGNVSQICGDIPSKSVYLLNSMSMSLVCISKIRQYEEFKCFLTLKSNLLLDSYEIQVDFDDKDLRKYDITYLGPVNLTINKTYEKVGVFTVRAYLIGTSMNANSKIEVEFVFKENKAEINGFIGCYFDRNPFEFKDLTFVSEKNMTNYECMSICSMYGYNFSATFYGNTCSCSNKYGSYNSAGNGLSCNQNCSGKRSEICGGEAYNSQTIYDSNTSSITYTFKVECTTVNVSSLIGYSYRINPIITCSSKGFSYTIASNNYFYCSNINYSNFGLDDTIAFCDNTCHFFPECGSSNYRLNSVYDTRGIFILISPISILKYSTFLKYVDNFLNKSQEVLKHPMDHVLRRLKQLLSIALLLL</sequence>
<evidence type="ECO:0000256" key="1">
    <source>
        <dbReference type="ARBA" id="ARBA00004167"/>
    </source>
</evidence>
<dbReference type="PANTHER" id="PTHR24269">
    <property type="entry name" value="KREMEN PROTEIN"/>
    <property type="match status" value="1"/>
</dbReference>
<evidence type="ECO:0000313" key="8">
    <source>
        <dbReference type="EMBL" id="CAF0955596.1"/>
    </source>
</evidence>
<feature type="domain" description="WSC" evidence="7">
    <location>
        <begin position="147"/>
        <end position="240"/>
    </location>
</feature>
<feature type="domain" description="WSC" evidence="7">
    <location>
        <begin position="736"/>
        <end position="829"/>
    </location>
</feature>
<dbReference type="InterPro" id="IPR051836">
    <property type="entry name" value="Kremen_rcpt"/>
</dbReference>
<dbReference type="OrthoDB" id="10043391at2759"/>
<feature type="domain" description="WSC" evidence="7">
    <location>
        <begin position="545"/>
        <end position="637"/>
    </location>
</feature>
<organism evidence="8 9">
    <name type="scientific">Brachionus calyciflorus</name>
    <dbReference type="NCBI Taxonomy" id="104777"/>
    <lineage>
        <taxon>Eukaryota</taxon>
        <taxon>Metazoa</taxon>
        <taxon>Spiralia</taxon>
        <taxon>Gnathifera</taxon>
        <taxon>Rotifera</taxon>
        <taxon>Eurotatoria</taxon>
        <taxon>Monogononta</taxon>
        <taxon>Pseudotrocha</taxon>
        <taxon>Ploima</taxon>
        <taxon>Brachionidae</taxon>
        <taxon>Brachionus</taxon>
    </lineage>
</organism>
<dbReference type="AlphaFoldDB" id="A0A814DAC6"/>